<dbReference type="RefSeq" id="WP_184504041.1">
    <property type="nucleotide sequence ID" value="NZ_JACHBT010000002.1"/>
</dbReference>
<name>A0A7X0JAA6_9SPHN</name>
<comment type="caution">
    <text evidence="2">The sequence shown here is derived from an EMBL/GenBank/DDBJ whole genome shotgun (WGS) entry which is preliminary data.</text>
</comment>
<proteinExistence type="predicted"/>
<feature type="compositionally biased region" description="Basic and acidic residues" evidence="1">
    <location>
        <begin position="72"/>
        <end position="82"/>
    </location>
</feature>
<evidence type="ECO:0000256" key="1">
    <source>
        <dbReference type="SAM" id="MobiDB-lite"/>
    </source>
</evidence>
<accession>A0A7X0JAA6</accession>
<dbReference type="EMBL" id="JACHBT010000002">
    <property type="protein sequence ID" value="MBB6503625.1"/>
    <property type="molecule type" value="Genomic_DNA"/>
</dbReference>
<dbReference type="InterPro" id="IPR037914">
    <property type="entry name" value="SpoVT-AbrB_sf"/>
</dbReference>
<reference evidence="2 3" key="1">
    <citation type="submission" date="2020-08" db="EMBL/GenBank/DDBJ databases">
        <title>The Agave Microbiome: Exploring the role of microbial communities in plant adaptations to desert environments.</title>
        <authorList>
            <person name="Partida-Martinez L.P."/>
        </authorList>
    </citation>
    <scope>NUCLEOTIDE SEQUENCE [LARGE SCALE GENOMIC DNA]</scope>
    <source>
        <strain evidence="2 3">AS3.13</strain>
    </source>
</reference>
<evidence type="ECO:0000313" key="2">
    <source>
        <dbReference type="EMBL" id="MBB6503625.1"/>
    </source>
</evidence>
<gene>
    <name evidence="2" type="ORF">F4693_000578</name>
</gene>
<dbReference type="SUPFAM" id="SSF89447">
    <property type="entry name" value="AbrB/MazE/MraZ-like"/>
    <property type="match status" value="1"/>
</dbReference>
<organism evidence="2 3">
    <name type="scientific">Sphingomonas endophytica</name>
    <dbReference type="NCBI Taxonomy" id="869719"/>
    <lineage>
        <taxon>Bacteria</taxon>
        <taxon>Pseudomonadati</taxon>
        <taxon>Pseudomonadota</taxon>
        <taxon>Alphaproteobacteria</taxon>
        <taxon>Sphingomonadales</taxon>
        <taxon>Sphingomonadaceae</taxon>
        <taxon>Sphingomonas</taxon>
    </lineage>
</organism>
<sequence>MGNEYRAKVFKSGNSMALRLPKALGFQAGQEVRVREEAGKFSFESVNDEGRIDLTGLWGSCPDLKALTPEEREFDHSPRVWDDPDWQGWGEDPAT</sequence>
<dbReference type="AlphaFoldDB" id="A0A7X0JAA6"/>
<reference evidence="2 3" key="2">
    <citation type="submission" date="2020-08" db="EMBL/GenBank/DDBJ databases">
        <authorList>
            <person name="Partida-Martinez L."/>
            <person name="Huntemann M."/>
            <person name="Clum A."/>
            <person name="Wang J."/>
            <person name="Palaniappan K."/>
            <person name="Ritter S."/>
            <person name="Chen I.-M."/>
            <person name="Stamatis D."/>
            <person name="Reddy T."/>
            <person name="O'Malley R."/>
            <person name="Daum C."/>
            <person name="Shapiro N."/>
            <person name="Ivanova N."/>
            <person name="Kyrpides N."/>
            <person name="Woyke T."/>
        </authorList>
    </citation>
    <scope>NUCLEOTIDE SEQUENCE [LARGE SCALE GENOMIC DNA]</scope>
    <source>
        <strain evidence="2 3">AS3.13</strain>
    </source>
</reference>
<dbReference type="Gene3D" id="2.10.260.10">
    <property type="match status" value="1"/>
</dbReference>
<evidence type="ECO:0000313" key="3">
    <source>
        <dbReference type="Proteomes" id="UP000522313"/>
    </source>
</evidence>
<feature type="region of interest" description="Disordered" evidence="1">
    <location>
        <begin position="72"/>
        <end position="95"/>
    </location>
</feature>
<dbReference type="Proteomes" id="UP000522313">
    <property type="component" value="Unassembled WGS sequence"/>
</dbReference>
<protein>
    <submittedName>
        <fullName evidence="2">Antitoxin VapB</fullName>
    </submittedName>
</protein>